<evidence type="ECO:0000313" key="4">
    <source>
        <dbReference type="Proteomes" id="UP000050911"/>
    </source>
</evidence>
<proteinExistence type="predicted"/>
<dbReference type="Gene3D" id="3.60.21.10">
    <property type="match status" value="1"/>
</dbReference>
<sequence length="876" mass="95836">MDVTAATNTPEMYTITASGTFTFDRNVGVRTSPFMAQSSAATYVAGESVNYDSKVKNDNHLWLSYIGASGNRVYVDYANIANNEYFGTDTNSTDPIQAGSEPTTGEGLGTLYGQEGANHADATPDGTTYTTTGNFTYTTNGAYGRETTLMDSQGIDHIVVNSTVPYTAKIKADNHYWLKYVSANDGKTYYVPYATIVDSTTGVLRYYGEDSNWGDPVYASGGSTSTGGGLPTPSDQENLGELTGAEGAAVANQTADGTVLDSQGHMGIVADVNVYETPDINSTVIDTLAGGNDIYYEAKVKSGNYYWACYSPNDDGHYVYFPYAQISPFVSYVTDENPGDPVYTTGGGTTGGRDQGGVDTGTPSLSGAQPLASLDGYKFPMKGWVKMLSGAATRTQPTFSSDFETGTTHAKGTKVNYVGKTNGTEHTRMWVKFANGHYMPIGQLSVGLNDLTKNNDSAYSETVANYVQDQNTSQPWENIWPYTKMVNGKTRGNKVYGPNNTSWEEGYNIDNLTPSEDFVPTSDEIDEMERIKSEITANRNDDDVLITYITDTHVDSYQTPGTAMGLRAIMLASYFTSHYGTDLMIHGGDLNDGVKSRELSLIDTERAVDAVKLSRRPYIILQGNHDDNSGYVRDMAGYQMDQIVTAADEWSLRSSQWLQRPSNPNNAVYGTYEIPDSNITVLVLDGFDQPEIATDTTDDGNPHFNTFRHGFTRYSKPQYDWLVNTLPQLAASGRKIMVFNHIMPRGVTGWKTLLDLSNHFENAHDLSGYSALIYDELTKYSNSIIGYVAGHTHEDDHAYSGGIQFVTTTCALPDRGTGDENRAPKGNRDQLAFDVFQISTKNGTVNRHRYGFGDDNMSPNQYLPSLGGSRLAEWSF</sequence>
<organism evidence="3 4">
    <name type="scientific">Secundilactobacillus kimchicus JCM 15530</name>
    <dbReference type="NCBI Taxonomy" id="1302272"/>
    <lineage>
        <taxon>Bacteria</taxon>
        <taxon>Bacillati</taxon>
        <taxon>Bacillota</taxon>
        <taxon>Bacilli</taxon>
        <taxon>Lactobacillales</taxon>
        <taxon>Lactobacillaceae</taxon>
        <taxon>Secundilactobacillus</taxon>
    </lineage>
</organism>
<dbReference type="AlphaFoldDB" id="A0A0R1HKX4"/>
<dbReference type="SMART" id="SM00287">
    <property type="entry name" value="SH3b"/>
    <property type="match status" value="2"/>
</dbReference>
<dbReference type="InterPro" id="IPR003646">
    <property type="entry name" value="SH3-like_bac-type"/>
</dbReference>
<feature type="domain" description="SH3b" evidence="2">
    <location>
        <begin position="16"/>
        <end position="84"/>
    </location>
</feature>
<dbReference type="RefSeq" id="WP_056942872.1">
    <property type="nucleotide sequence ID" value="NZ_AZCX01000009.1"/>
</dbReference>
<dbReference type="PATRIC" id="fig|1302272.5.peg.2525"/>
<feature type="region of interest" description="Disordered" evidence="1">
    <location>
        <begin position="338"/>
        <end position="365"/>
    </location>
</feature>
<gene>
    <name evidence="3" type="ORF">FC96_GL002476</name>
</gene>
<evidence type="ECO:0000259" key="2">
    <source>
        <dbReference type="SMART" id="SM00287"/>
    </source>
</evidence>
<keyword evidence="4" id="KW-1185">Reference proteome</keyword>
<feature type="compositionally biased region" description="Gly residues" evidence="1">
    <location>
        <begin position="345"/>
        <end position="359"/>
    </location>
</feature>
<name>A0A0R1HKX4_9LACO</name>
<feature type="domain" description="SH3b" evidence="2">
    <location>
        <begin position="132"/>
        <end position="200"/>
    </location>
</feature>
<dbReference type="Pfam" id="PF08460">
    <property type="entry name" value="SH3_5"/>
    <property type="match status" value="1"/>
</dbReference>
<dbReference type="EMBL" id="AZCX01000009">
    <property type="protein sequence ID" value="KRK47357.1"/>
    <property type="molecule type" value="Genomic_DNA"/>
</dbReference>
<evidence type="ECO:0000313" key="3">
    <source>
        <dbReference type="EMBL" id="KRK47357.1"/>
    </source>
</evidence>
<protein>
    <recommendedName>
        <fullName evidence="2">SH3b domain-containing protein</fullName>
    </recommendedName>
</protein>
<dbReference type="SUPFAM" id="SSF56300">
    <property type="entry name" value="Metallo-dependent phosphatases"/>
    <property type="match status" value="1"/>
</dbReference>
<evidence type="ECO:0000256" key="1">
    <source>
        <dbReference type="SAM" id="MobiDB-lite"/>
    </source>
</evidence>
<accession>A0A0R1HKX4</accession>
<dbReference type="InterPro" id="IPR029052">
    <property type="entry name" value="Metallo-depent_PP-like"/>
</dbReference>
<dbReference type="GO" id="GO:0016787">
    <property type="term" value="F:hydrolase activity"/>
    <property type="evidence" value="ECO:0007669"/>
    <property type="project" value="InterPro"/>
</dbReference>
<reference evidence="3 4" key="1">
    <citation type="journal article" date="2015" name="Genome Announc.">
        <title>Expanding the biotechnology potential of lactobacilli through comparative genomics of 213 strains and associated genera.</title>
        <authorList>
            <person name="Sun Z."/>
            <person name="Harris H.M."/>
            <person name="McCann A."/>
            <person name="Guo C."/>
            <person name="Argimon S."/>
            <person name="Zhang W."/>
            <person name="Yang X."/>
            <person name="Jeffery I.B."/>
            <person name="Cooney J.C."/>
            <person name="Kagawa T.F."/>
            <person name="Liu W."/>
            <person name="Song Y."/>
            <person name="Salvetti E."/>
            <person name="Wrobel A."/>
            <person name="Rasinkangas P."/>
            <person name="Parkhill J."/>
            <person name="Rea M.C."/>
            <person name="O'Sullivan O."/>
            <person name="Ritari J."/>
            <person name="Douillard F.P."/>
            <person name="Paul Ross R."/>
            <person name="Yang R."/>
            <person name="Briner A.E."/>
            <person name="Felis G.E."/>
            <person name="de Vos W.M."/>
            <person name="Barrangou R."/>
            <person name="Klaenhammer T.R."/>
            <person name="Caufield P.W."/>
            <person name="Cui Y."/>
            <person name="Zhang H."/>
            <person name="O'Toole P.W."/>
        </authorList>
    </citation>
    <scope>NUCLEOTIDE SEQUENCE [LARGE SCALE GENOMIC DNA]</scope>
    <source>
        <strain evidence="3 4">JCM 15530</strain>
    </source>
</reference>
<dbReference type="STRING" id="1302272.FC96_GL002476"/>
<dbReference type="Proteomes" id="UP000050911">
    <property type="component" value="Unassembled WGS sequence"/>
</dbReference>
<dbReference type="Gene3D" id="2.30.30.40">
    <property type="entry name" value="SH3 Domains"/>
    <property type="match status" value="2"/>
</dbReference>
<dbReference type="OrthoDB" id="2323337at2"/>
<comment type="caution">
    <text evidence="3">The sequence shown here is derived from an EMBL/GenBank/DDBJ whole genome shotgun (WGS) entry which is preliminary data.</text>
</comment>